<evidence type="ECO:0000313" key="9">
    <source>
        <dbReference type="EMBL" id="EFL51674.1"/>
    </source>
</evidence>
<dbReference type="RefSeq" id="WP_005992646.1">
    <property type="nucleotide sequence ID" value="NZ_AECZ01000008.1"/>
</dbReference>
<keyword evidence="4 7" id="KW-0812">Transmembrane</keyword>
<dbReference type="STRING" id="596151.DesfrDRAFT_1529"/>
<dbReference type="AlphaFoldDB" id="E1JV80"/>
<feature type="transmembrane region" description="Helical" evidence="7">
    <location>
        <begin position="103"/>
        <end position="133"/>
    </location>
</feature>
<dbReference type="OrthoDB" id="5449677at2"/>
<feature type="transmembrane region" description="Helical" evidence="7">
    <location>
        <begin position="31"/>
        <end position="50"/>
    </location>
</feature>
<dbReference type="InterPro" id="IPR000515">
    <property type="entry name" value="MetI-like"/>
</dbReference>
<feature type="transmembrane region" description="Helical" evidence="7">
    <location>
        <begin position="216"/>
        <end position="234"/>
    </location>
</feature>
<evidence type="ECO:0000256" key="3">
    <source>
        <dbReference type="ARBA" id="ARBA00022475"/>
    </source>
</evidence>
<dbReference type="GO" id="GO:0055085">
    <property type="term" value="P:transmembrane transport"/>
    <property type="evidence" value="ECO:0007669"/>
    <property type="project" value="InterPro"/>
</dbReference>
<evidence type="ECO:0000259" key="8">
    <source>
        <dbReference type="PROSITE" id="PS50928"/>
    </source>
</evidence>
<proteinExistence type="inferred from homology"/>
<comment type="similarity">
    <text evidence="7">Belongs to the binding-protein-dependent transport system permease family.</text>
</comment>
<dbReference type="Gene3D" id="1.10.3720.10">
    <property type="entry name" value="MetI-like"/>
    <property type="match status" value="1"/>
</dbReference>
<comment type="caution">
    <text evidence="9">The sequence shown here is derived from an EMBL/GenBank/DDBJ whole genome shotgun (WGS) entry which is preliminary data.</text>
</comment>
<dbReference type="InterPro" id="IPR035906">
    <property type="entry name" value="MetI-like_sf"/>
</dbReference>
<evidence type="ECO:0000256" key="4">
    <source>
        <dbReference type="ARBA" id="ARBA00022692"/>
    </source>
</evidence>
<dbReference type="SUPFAM" id="SSF161098">
    <property type="entry name" value="MetI-like"/>
    <property type="match status" value="1"/>
</dbReference>
<dbReference type="Proteomes" id="UP000006250">
    <property type="component" value="Unassembled WGS sequence"/>
</dbReference>
<feature type="transmembrane region" description="Helical" evidence="7">
    <location>
        <begin position="184"/>
        <end position="204"/>
    </location>
</feature>
<keyword evidence="5 7" id="KW-1133">Transmembrane helix</keyword>
<reference evidence="9 10" key="1">
    <citation type="submission" date="2010-08" db="EMBL/GenBank/DDBJ databases">
        <title>The draft genome of Desulfovibrio fructosovorans JJ.</title>
        <authorList>
            <consortium name="US DOE Joint Genome Institute (JGI-PGF)"/>
            <person name="Lucas S."/>
            <person name="Copeland A."/>
            <person name="Lapidus A."/>
            <person name="Cheng J.-F."/>
            <person name="Bruce D."/>
            <person name="Goodwin L."/>
            <person name="Pitluck S."/>
            <person name="Land M.L."/>
            <person name="Hauser L."/>
            <person name="Chang Y.-J."/>
            <person name="Jeffries C."/>
            <person name="Wall J.D."/>
            <person name="Stahl D.A."/>
            <person name="Arkin A.P."/>
            <person name="Dehal P."/>
            <person name="Stolyar S.M."/>
            <person name="Hazen T.C."/>
            <person name="Woyke T.J."/>
        </authorList>
    </citation>
    <scope>NUCLEOTIDE SEQUENCE [LARGE SCALE GENOMIC DNA]</scope>
    <source>
        <strain evidence="9 10">JJ</strain>
    </source>
</reference>
<keyword evidence="6 7" id="KW-0472">Membrane</keyword>
<accession>E1JV80</accession>
<evidence type="ECO:0000256" key="1">
    <source>
        <dbReference type="ARBA" id="ARBA00004651"/>
    </source>
</evidence>
<dbReference type="CDD" id="cd06261">
    <property type="entry name" value="TM_PBP2"/>
    <property type="match status" value="1"/>
</dbReference>
<keyword evidence="2 7" id="KW-0813">Transport</keyword>
<dbReference type="PANTHER" id="PTHR30151">
    <property type="entry name" value="ALKANE SULFONATE ABC TRANSPORTER-RELATED, MEMBRANE SUBUNIT"/>
    <property type="match status" value="1"/>
</dbReference>
<feature type="domain" description="ABC transmembrane type-1" evidence="8">
    <location>
        <begin position="54"/>
        <end position="234"/>
    </location>
</feature>
<dbReference type="PROSITE" id="PS50928">
    <property type="entry name" value="ABC_TM1"/>
    <property type="match status" value="1"/>
</dbReference>
<feature type="transmembrane region" description="Helical" evidence="7">
    <location>
        <begin position="62"/>
        <end position="83"/>
    </location>
</feature>
<gene>
    <name evidence="9" type="ORF">DesfrDRAFT_1529</name>
</gene>
<dbReference type="EMBL" id="AECZ01000008">
    <property type="protein sequence ID" value="EFL51674.1"/>
    <property type="molecule type" value="Genomic_DNA"/>
</dbReference>
<organism evidence="9 10">
    <name type="scientific">Solidesulfovibrio fructosivorans JJ]</name>
    <dbReference type="NCBI Taxonomy" id="596151"/>
    <lineage>
        <taxon>Bacteria</taxon>
        <taxon>Pseudomonadati</taxon>
        <taxon>Thermodesulfobacteriota</taxon>
        <taxon>Desulfovibrionia</taxon>
        <taxon>Desulfovibrionales</taxon>
        <taxon>Desulfovibrionaceae</taxon>
        <taxon>Solidesulfovibrio</taxon>
    </lineage>
</organism>
<evidence type="ECO:0000256" key="2">
    <source>
        <dbReference type="ARBA" id="ARBA00022448"/>
    </source>
</evidence>
<protein>
    <submittedName>
        <fullName evidence="9">Binding-protein-dependent transport systems inner membrane component</fullName>
    </submittedName>
</protein>
<dbReference type="eggNOG" id="COG0600">
    <property type="taxonomic scope" value="Bacteria"/>
</dbReference>
<comment type="subcellular location">
    <subcellularLocation>
        <location evidence="1 7">Cell membrane</location>
        <topology evidence="1 7">Multi-pass membrane protein</topology>
    </subcellularLocation>
</comment>
<keyword evidence="3" id="KW-1003">Cell membrane</keyword>
<sequence>MRRVSGLIVFVALACLWEAVSRLGIVSHLYFPPVSIIAVTFWKLTVSGLLPLQAGQTLTRALAGLGIAAAVAVPLGLGMGVSRRLARLLSPTVELLRPVPPPAIIPAAMLLFGIGSGMKVFVVFFACFFPILVGAMDGARAVPPQFRLTAAAYGLSRFDTLARVMLPAAGPSVAAGFRTAVPMALIVAVLSEMIGATSGIGHYILRMQRTFAIPEMYAGVAMLGILGLGLNAAVERVTARLLRWHDGRGDAMEG</sequence>
<keyword evidence="10" id="KW-1185">Reference proteome</keyword>
<evidence type="ECO:0000256" key="7">
    <source>
        <dbReference type="RuleBase" id="RU363032"/>
    </source>
</evidence>
<evidence type="ECO:0000256" key="5">
    <source>
        <dbReference type="ARBA" id="ARBA00022989"/>
    </source>
</evidence>
<dbReference type="PROSITE" id="PS51257">
    <property type="entry name" value="PROKAR_LIPOPROTEIN"/>
    <property type="match status" value="1"/>
</dbReference>
<evidence type="ECO:0000256" key="6">
    <source>
        <dbReference type="ARBA" id="ARBA00023136"/>
    </source>
</evidence>
<name>E1JV80_SOLFR</name>
<evidence type="ECO:0000313" key="10">
    <source>
        <dbReference type="Proteomes" id="UP000006250"/>
    </source>
</evidence>
<dbReference type="Pfam" id="PF00528">
    <property type="entry name" value="BPD_transp_1"/>
    <property type="match status" value="1"/>
</dbReference>
<dbReference type="PANTHER" id="PTHR30151:SF0">
    <property type="entry name" value="ABC TRANSPORTER PERMEASE PROTEIN MJ0413-RELATED"/>
    <property type="match status" value="1"/>
</dbReference>
<dbReference type="GO" id="GO:0005886">
    <property type="term" value="C:plasma membrane"/>
    <property type="evidence" value="ECO:0007669"/>
    <property type="project" value="UniProtKB-SubCell"/>
</dbReference>